<proteinExistence type="predicted"/>
<dbReference type="Gene3D" id="1.10.510.10">
    <property type="entry name" value="Transferase(Phosphotransferase) domain 1"/>
    <property type="match status" value="1"/>
</dbReference>
<keyword evidence="3" id="KW-1185">Reference proteome</keyword>
<dbReference type="EMBL" id="JAPFFF010000063">
    <property type="protein sequence ID" value="KAK8836717.1"/>
    <property type="molecule type" value="Genomic_DNA"/>
</dbReference>
<evidence type="ECO:0000313" key="3">
    <source>
        <dbReference type="Proteomes" id="UP001470230"/>
    </source>
</evidence>
<dbReference type="PANTHER" id="PTHR45756">
    <property type="entry name" value="PALMITOYLTRANSFERASE"/>
    <property type="match status" value="1"/>
</dbReference>
<evidence type="ECO:0000259" key="1">
    <source>
        <dbReference type="PROSITE" id="PS50011"/>
    </source>
</evidence>
<accession>A0ABR2GTQ8</accession>
<evidence type="ECO:0000313" key="2">
    <source>
        <dbReference type="EMBL" id="KAK8836717.1"/>
    </source>
</evidence>
<protein>
    <recommendedName>
        <fullName evidence="1">Protein kinase domain-containing protein</fullName>
    </recommendedName>
</protein>
<dbReference type="InterPro" id="IPR000719">
    <property type="entry name" value="Prot_kinase_dom"/>
</dbReference>
<gene>
    <name evidence="2" type="ORF">M9Y10_037233</name>
</gene>
<dbReference type="SUPFAM" id="SSF56112">
    <property type="entry name" value="Protein kinase-like (PK-like)"/>
    <property type="match status" value="1"/>
</dbReference>
<dbReference type="InterPro" id="IPR011009">
    <property type="entry name" value="Kinase-like_dom_sf"/>
</dbReference>
<organism evidence="2 3">
    <name type="scientific">Tritrichomonas musculus</name>
    <dbReference type="NCBI Taxonomy" id="1915356"/>
    <lineage>
        <taxon>Eukaryota</taxon>
        <taxon>Metamonada</taxon>
        <taxon>Parabasalia</taxon>
        <taxon>Tritrichomonadida</taxon>
        <taxon>Tritrichomonadidae</taxon>
        <taxon>Tritrichomonas</taxon>
    </lineage>
</organism>
<dbReference type="PANTHER" id="PTHR45756:SF1">
    <property type="entry name" value="PROTEIN KINASE DOMAIN CONTAINING PROTEIN"/>
    <property type="match status" value="1"/>
</dbReference>
<dbReference type="PROSITE" id="PS50011">
    <property type="entry name" value="PROTEIN_KINASE_DOM"/>
    <property type="match status" value="1"/>
</dbReference>
<dbReference type="Proteomes" id="UP001470230">
    <property type="component" value="Unassembled WGS sequence"/>
</dbReference>
<dbReference type="Pfam" id="PF00069">
    <property type="entry name" value="Pkinase"/>
    <property type="match status" value="1"/>
</dbReference>
<feature type="domain" description="Protein kinase" evidence="1">
    <location>
        <begin position="1"/>
        <end position="107"/>
    </location>
</feature>
<dbReference type="InterPro" id="IPR053215">
    <property type="entry name" value="TKL_Ser/Thr_kinase"/>
</dbReference>
<sequence length="147" mass="17069">MTIEEQTMTRGVGSQRFMAPKIINEEQYYDEKVDVYSFGVVVFFILNNGDLSKIKIGDIFQRKKAELPSSFTNFSKKLINAGWNFESKDRPSFEVILENIKKSHYNLIQLNKLEFKNVEAFVIQHQTKIPQIPIKPTKCTSKLPSLY</sequence>
<comment type="caution">
    <text evidence="2">The sequence shown here is derived from an EMBL/GenBank/DDBJ whole genome shotgun (WGS) entry which is preliminary data.</text>
</comment>
<reference evidence="2 3" key="1">
    <citation type="submission" date="2024-04" db="EMBL/GenBank/DDBJ databases">
        <title>Tritrichomonas musculus Genome.</title>
        <authorList>
            <person name="Alves-Ferreira E."/>
            <person name="Grigg M."/>
            <person name="Lorenzi H."/>
            <person name="Galac M."/>
        </authorList>
    </citation>
    <scope>NUCLEOTIDE SEQUENCE [LARGE SCALE GENOMIC DNA]</scope>
    <source>
        <strain evidence="2 3">EAF2021</strain>
    </source>
</reference>
<name>A0ABR2GTQ8_9EUKA</name>